<evidence type="ECO:0000256" key="5">
    <source>
        <dbReference type="RuleBase" id="RU362075"/>
    </source>
</evidence>
<dbReference type="InterPro" id="IPR036188">
    <property type="entry name" value="FAD/NAD-bd_sf"/>
</dbReference>
<comment type="pathway">
    <text evidence="1 5">Carotenoid biosynthesis.</text>
</comment>
<dbReference type="GO" id="GO:0016117">
    <property type="term" value="P:carotenoid biosynthetic process"/>
    <property type="evidence" value="ECO:0007669"/>
    <property type="project" value="UniProtKB-KW"/>
</dbReference>
<dbReference type="RefSeq" id="WP_342028370.1">
    <property type="nucleotide sequence ID" value="NZ_FNIL01000001.1"/>
</dbReference>
<dbReference type="AlphaFoldDB" id="A0A1H0B0S7"/>
<dbReference type="STRING" id="745820.SAMN04488053_101706"/>
<keyword evidence="8" id="KW-1185">Reference proteome</keyword>
<dbReference type="PANTHER" id="PTHR43734:SF1">
    <property type="entry name" value="PHYTOENE DESATURASE"/>
    <property type="match status" value="1"/>
</dbReference>
<gene>
    <name evidence="7" type="ORF">SAMN04488053_101706</name>
</gene>
<sequence>MNIKRAVIIGAGLGGLAAAITLQNKGFQTTLIEKNNHTGGKLHEVCLGSASFDFGPNTITMPQVFNEVVRQTGEEPENFFQFQKLTNHTTNSFKDGSSFMFSSDNERMKEELLSLDGYAADHFSSYLKEVKKLHDLAQNYFLRRTFKSWKDYLSLPLTKGLISSRPLETLDHFHRRYFKDERVISAFNRYATYIGSSPYSSPATFGLIGYLELGQGVFYTKGGNHKIAEGLEKLALKIGVDIRTAEEAQEIAVSKKTATLVVTDKSSYEADVVVLNGDLLTQYPRLIKETDRPSLSDKKIDHFEPSVSASVMLAATNKSFPLNHHHVFFGEDPRKEFTNIFEKGLFSDDPTIYICTSAKTEPARSPEGDNLFILVNAPPLHKKDASPSLKEEIIFNVLKKHKIDISPYLEAKKMIHPEDIKNKFHAFRGALYGLSSNDRKNTFLRPYNRSADINNLYFTGGSTHPGGGSPMVTLSGLNVGNLISKIHG</sequence>
<evidence type="ECO:0000259" key="6">
    <source>
        <dbReference type="Pfam" id="PF01593"/>
    </source>
</evidence>
<feature type="domain" description="Amine oxidase" evidence="6">
    <location>
        <begin position="13"/>
        <end position="479"/>
    </location>
</feature>
<organism evidence="7 8">
    <name type="scientific">Alkalicoccus daliensis</name>
    <dbReference type="NCBI Taxonomy" id="745820"/>
    <lineage>
        <taxon>Bacteria</taxon>
        <taxon>Bacillati</taxon>
        <taxon>Bacillota</taxon>
        <taxon>Bacilli</taxon>
        <taxon>Bacillales</taxon>
        <taxon>Bacillaceae</taxon>
        <taxon>Alkalicoccus</taxon>
    </lineage>
</organism>
<dbReference type="SUPFAM" id="SSF51905">
    <property type="entry name" value="FAD/NAD(P)-binding domain"/>
    <property type="match status" value="1"/>
</dbReference>
<proteinExistence type="inferred from homology"/>
<dbReference type="Proteomes" id="UP000198778">
    <property type="component" value="Unassembled WGS sequence"/>
</dbReference>
<evidence type="ECO:0000256" key="4">
    <source>
        <dbReference type="ARBA" id="ARBA00038322"/>
    </source>
</evidence>
<protein>
    <submittedName>
        <fullName evidence="7">Phytoene desaturase</fullName>
    </submittedName>
</protein>
<dbReference type="NCBIfam" id="TIGR02734">
    <property type="entry name" value="crtI_fam"/>
    <property type="match status" value="1"/>
</dbReference>
<keyword evidence="2 5" id="KW-0125">Carotenoid biosynthesis</keyword>
<dbReference type="Gene3D" id="3.50.50.60">
    <property type="entry name" value="FAD/NAD(P)-binding domain"/>
    <property type="match status" value="2"/>
</dbReference>
<dbReference type="GO" id="GO:0016491">
    <property type="term" value="F:oxidoreductase activity"/>
    <property type="evidence" value="ECO:0007669"/>
    <property type="project" value="UniProtKB-KW"/>
</dbReference>
<dbReference type="EMBL" id="FNIL01000001">
    <property type="protein sequence ID" value="SDN39261.1"/>
    <property type="molecule type" value="Genomic_DNA"/>
</dbReference>
<keyword evidence="3 5" id="KW-0560">Oxidoreductase</keyword>
<dbReference type="InterPro" id="IPR014105">
    <property type="entry name" value="Carotenoid/retinoid_OxRdtase"/>
</dbReference>
<reference evidence="8" key="1">
    <citation type="submission" date="2016-10" db="EMBL/GenBank/DDBJ databases">
        <authorList>
            <person name="Varghese N."/>
            <person name="Submissions S."/>
        </authorList>
    </citation>
    <scope>NUCLEOTIDE SEQUENCE [LARGE SCALE GENOMIC DNA]</scope>
    <source>
        <strain evidence="8">CGMCC 1.10369</strain>
    </source>
</reference>
<comment type="similarity">
    <text evidence="4">Belongs to the carotenoid/retinoid oxidoreductase family. CrtN subfamily.</text>
</comment>
<dbReference type="Pfam" id="PF01593">
    <property type="entry name" value="Amino_oxidase"/>
    <property type="match status" value="1"/>
</dbReference>
<evidence type="ECO:0000256" key="2">
    <source>
        <dbReference type="ARBA" id="ARBA00022746"/>
    </source>
</evidence>
<dbReference type="PANTHER" id="PTHR43734">
    <property type="entry name" value="PHYTOENE DESATURASE"/>
    <property type="match status" value="1"/>
</dbReference>
<evidence type="ECO:0000313" key="8">
    <source>
        <dbReference type="Proteomes" id="UP000198778"/>
    </source>
</evidence>
<evidence type="ECO:0000256" key="1">
    <source>
        <dbReference type="ARBA" id="ARBA00004829"/>
    </source>
</evidence>
<name>A0A1H0B0S7_9BACI</name>
<dbReference type="InterPro" id="IPR002937">
    <property type="entry name" value="Amino_oxidase"/>
</dbReference>
<evidence type="ECO:0000256" key="3">
    <source>
        <dbReference type="ARBA" id="ARBA00023002"/>
    </source>
</evidence>
<evidence type="ECO:0000313" key="7">
    <source>
        <dbReference type="EMBL" id="SDN39261.1"/>
    </source>
</evidence>
<accession>A0A1H0B0S7</accession>